<reference evidence="2 3" key="1">
    <citation type="journal article" date="2016" name="Nat. Commun.">
        <title>Thousands of microbial genomes shed light on interconnected biogeochemical processes in an aquifer system.</title>
        <authorList>
            <person name="Anantharaman K."/>
            <person name="Brown C.T."/>
            <person name="Hug L.A."/>
            <person name="Sharon I."/>
            <person name="Castelle C.J."/>
            <person name="Probst A.J."/>
            <person name="Thomas B.C."/>
            <person name="Singh A."/>
            <person name="Wilkins M.J."/>
            <person name="Karaoz U."/>
            <person name="Brodie E.L."/>
            <person name="Williams K.H."/>
            <person name="Hubbard S.S."/>
            <person name="Banfield J.F."/>
        </authorList>
    </citation>
    <scope>NUCLEOTIDE SEQUENCE [LARGE SCALE GENOMIC DNA]</scope>
</reference>
<dbReference type="AlphaFoldDB" id="A0A1F6E7N2"/>
<evidence type="ECO:0000313" key="2">
    <source>
        <dbReference type="EMBL" id="OGG69577.1"/>
    </source>
</evidence>
<feature type="transmembrane region" description="Helical" evidence="1">
    <location>
        <begin position="15"/>
        <end position="32"/>
    </location>
</feature>
<evidence type="ECO:0000313" key="3">
    <source>
        <dbReference type="Proteomes" id="UP000176689"/>
    </source>
</evidence>
<name>A0A1F6E7N2_9BACT</name>
<feature type="transmembrane region" description="Helical" evidence="1">
    <location>
        <begin position="145"/>
        <end position="161"/>
    </location>
</feature>
<dbReference type="Proteomes" id="UP000176689">
    <property type="component" value="Unassembled WGS sequence"/>
</dbReference>
<sequence length="163" mass="17522">MDSAALGSLFTQAPVDWFIIGAVILAVALDALRSGTNRACALTLALPAVLMLFSASLREVSLGSLSIQLSSPMLRAIIFGALLIAIYLLIRRMFGSYDENGAGFMNATVAGIATVVVLITVWLQVPELQSVWHFGPTVQNIFNELYGLWWILGAYAALAFARS</sequence>
<proteinExistence type="predicted"/>
<protein>
    <recommendedName>
        <fullName evidence="4">Colicin V production protein</fullName>
    </recommendedName>
</protein>
<accession>A0A1F6E7N2</accession>
<evidence type="ECO:0008006" key="4">
    <source>
        <dbReference type="Google" id="ProtNLM"/>
    </source>
</evidence>
<feature type="transmembrane region" description="Helical" evidence="1">
    <location>
        <begin position="69"/>
        <end position="90"/>
    </location>
</feature>
<organism evidence="2 3">
    <name type="scientific">Candidatus Kaiserbacteria bacterium RIFCSPHIGHO2_12_FULL_53_13</name>
    <dbReference type="NCBI Taxonomy" id="1798502"/>
    <lineage>
        <taxon>Bacteria</taxon>
        <taxon>Candidatus Kaiseribacteriota</taxon>
    </lineage>
</organism>
<feature type="transmembrane region" description="Helical" evidence="1">
    <location>
        <begin position="102"/>
        <end position="125"/>
    </location>
</feature>
<gene>
    <name evidence="2" type="ORF">A3F27_00455</name>
</gene>
<comment type="caution">
    <text evidence="2">The sequence shown here is derived from an EMBL/GenBank/DDBJ whole genome shotgun (WGS) entry which is preliminary data.</text>
</comment>
<feature type="transmembrane region" description="Helical" evidence="1">
    <location>
        <begin position="39"/>
        <end position="57"/>
    </location>
</feature>
<evidence type="ECO:0000256" key="1">
    <source>
        <dbReference type="SAM" id="Phobius"/>
    </source>
</evidence>
<dbReference type="EMBL" id="MFLP01000030">
    <property type="protein sequence ID" value="OGG69577.1"/>
    <property type="molecule type" value="Genomic_DNA"/>
</dbReference>
<keyword evidence="1" id="KW-0812">Transmembrane</keyword>
<keyword evidence="1" id="KW-0472">Membrane</keyword>
<keyword evidence="1" id="KW-1133">Transmembrane helix</keyword>